<name>A0A5J4VI47_9EUKA</name>
<organism evidence="1 2">
    <name type="scientific">Streblomastix strix</name>
    <dbReference type="NCBI Taxonomy" id="222440"/>
    <lineage>
        <taxon>Eukaryota</taxon>
        <taxon>Metamonada</taxon>
        <taxon>Preaxostyla</taxon>
        <taxon>Oxymonadida</taxon>
        <taxon>Streblomastigidae</taxon>
        <taxon>Streblomastix</taxon>
    </lineage>
</organism>
<protein>
    <submittedName>
        <fullName evidence="1">Uncharacterized protein</fullName>
    </submittedName>
</protein>
<proteinExistence type="predicted"/>
<dbReference type="InterPro" id="IPR011050">
    <property type="entry name" value="Pectin_lyase_fold/virulence"/>
</dbReference>
<sequence length="653" mass="71648">EAKGIIHINYDNSQLIASNCIFSNIQIQSKGGNAIRILNNGPQPIISNIKECQFNNISSIGDSNGRGGSAIYMENKHGSKVIIEESCQFYECIIEKGNGGAIYIEIDFTSQFEFKISDALIQECQTKSDTTKDLPPTGYGGGIFLTGNGEYDPSTKRLDLKGMKIYGNSADKSGQSLYVAMIKLAEWCRNGNAGEYVKGNYSDGISNQNELQGIQDDQTTFKYYSSILINEHQNQLDEFWNVASPRIFRNYSVDSTQLSTILIKSVGRFNITGKAVFYLINFIMESTGYQEIPGIYGLSPTAEIDLKDCQFHMQNAGSQIGKCFVRLNYGGNHMISNLNSKNISSEENIVKVNFANPGSLSISNSQFDNITKIGSYTIGGVINAILTYESNRLDITNCQFTTCKAQDTWGGAVYAEIQNLNAQIILTCTQIIQCEAQKGGGLHIKSSTTGQVILDNLCEFKQCVATSGNGGGIYADLEYSTTEQSLFLIKDVLIQDCHALLSPNAIISTGFGGGIFIGVRGTYNSSAQSLNLKGMKIYGNSAISGGQSLYVVMSQLKEWCEYGLLGEYAKGNYSDTDSDENELQGLPIDFSQFASSSQSYIQANEKTLENYWGIKIPSYSIWHVQQRFGQQNGTNAKNCGEINSPCQTIEYAI</sequence>
<feature type="non-terminal residue" evidence="1">
    <location>
        <position position="1"/>
    </location>
</feature>
<dbReference type="EMBL" id="SNRW01007045">
    <property type="protein sequence ID" value="KAA6381943.1"/>
    <property type="molecule type" value="Genomic_DNA"/>
</dbReference>
<gene>
    <name evidence="1" type="ORF">EZS28_022529</name>
</gene>
<evidence type="ECO:0000313" key="1">
    <source>
        <dbReference type="EMBL" id="KAA6381943.1"/>
    </source>
</evidence>
<dbReference type="AlphaFoldDB" id="A0A5J4VI47"/>
<dbReference type="SUPFAM" id="SSF51126">
    <property type="entry name" value="Pectin lyase-like"/>
    <property type="match status" value="1"/>
</dbReference>
<reference evidence="1 2" key="1">
    <citation type="submission" date="2019-03" db="EMBL/GenBank/DDBJ databases">
        <title>Single cell metagenomics reveals metabolic interactions within the superorganism composed of flagellate Streblomastix strix and complex community of Bacteroidetes bacteria on its surface.</title>
        <authorList>
            <person name="Treitli S.C."/>
            <person name="Kolisko M."/>
            <person name="Husnik F."/>
            <person name="Keeling P."/>
            <person name="Hampl V."/>
        </authorList>
    </citation>
    <scope>NUCLEOTIDE SEQUENCE [LARGE SCALE GENOMIC DNA]</scope>
    <source>
        <strain evidence="1">ST1C</strain>
    </source>
</reference>
<comment type="caution">
    <text evidence="1">The sequence shown here is derived from an EMBL/GenBank/DDBJ whole genome shotgun (WGS) entry which is preliminary data.</text>
</comment>
<accession>A0A5J4VI47</accession>
<evidence type="ECO:0000313" key="2">
    <source>
        <dbReference type="Proteomes" id="UP000324800"/>
    </source>
</evidence>
<dbReference type="Proteomes" id="UP000324800">
    <property type="component" value="Unassembled WGS sequence"/>
</dbReference>